<dbReference type="Pfam" id="PF09723">
    <property type="entry name" value="Zn_ribbon_8"/>
    <property type="match status" value="1"/>
</dbReference>
<dbReference type="SMART" id="SM00834">
    <property type="entry name" value="CxxC_CXXC_SSSS"/>
    <property type="match status" value="1"/>
</dbReference>
<proteinExistence type="predicted"/>
<reference evidence="4" key="1">
    <citation type="journal article" date="2019" name="Int. J. Syst. Evol. Microbiol.">
        <title>The Global Catalogue of Microorganisms (GCM) 10K type strain sequencing project: providing services to taxonomists for standard genome sequencing and annotation.</title>
        <authorList>
            <consortium name="The Broad Institute Genomics Platform"/>
            <consortium name="The Broad Institute Genome Sequencing Center for Infectious Disease"/>
            <person name="Wu L."/>
            <person name="Ma J."/>
        </authorList>
    </citation>
    <scope>NUCLEOTIDE SEQUENCE [LARGE SCALE GENOMIC DNA]</scope>
    <source>
        <strain evidence="4">JCM 18542</strain>
    </source>
</reference>
<feature type="region of interest" description="Disordered" evidence="1">
    <location>
        <begin position="60"/>
        <end position="96"/>
    </location>
</feature>
<feature type="domain" description="Putative regulatory protein FmdB zinc ribbon" evidence="2">
    <location>
        <begin position="1"/>
        <end position="41"/>
    </location>
</feature>
<evidence type="ECO:0000313" key="3">
    <source>
        <dbReference type="EMBL" id="GAA4815308.1"/>
    </source>
</evidence>
<sequence length="96" mass="9983">MPVYEFRCPVCGPFDALHTMAAVPDADLCPACGAASCRSITAPALGRDGSAPMRLLDAAARSASEPAVVSETAPGRRRTAGTPVSTNPLHRRLPRP</sequence>
<protein>
    <submittedName>
        <fullName evidence="3">Zinc ribbon domain-containing protein</fullName>
    </submittedName>
</protein>
<evidence type="ECO:0000259" key="2">
    <source>
        <dbReference type="SMART" id="SM00834"/>
    </source>
</evidence>
<dbReference type="NCBIfam" id="TIGR02605">
    <property type="entry name" value="CxxC_CxxC_SSSS"/>
    <property type="match status" value="1"/>
</dbReference>
<dbReference type="EMBL" id="BAABKQ010000001">
    <property type="protein sequence ID" value="GAA4815308.1"/>
    <property type="molecule type" value="Genomic_DNA"/>
</dbReference>
<name>A0ABP9CNW9_9ACTN</name>
<evidence type="ECO:0000256" key="1">
    <source>
        <dbReference type="SAM" id="MobiDB-lite"/>
    </source>
</evidence>
<dbReference type="Proteomes" id="UP001500839">
    <property type="component" value="Unassembled WGS sequence"/>
</dbReference>
<comment type="caution">
    <text evidence="3">The sequence shown here is derived from an EMBL/GenBank/DDBJ whole genome shotgun (WGS) entry which is preliminary data.</text>
</comment>
<keyword evidence="4" id="KW-1185">Reference proteome</keyword>
<dbReference type="InterPro" id="IPR013429">
    <property type="entry name" value="Regulatory_FmdB_Zinc_ribbon"/>
</dbReference>
<gene>
    <name evidence="3" type="ORF">GCM10023353_21100</name>
</gene>
<dbReference type="RefSeq" id="WP_200171202.1">
    <property type="nucleotide sequence ID" value="NZ_BAABKQ010000001.1"/>
</dbReference>
<organism evidence="3 4">
    <name type="scientific">Tomitella cavernea</name>
    <dbReference type="NCBI Taxonomy" id="1387982"/>
    <lineage>
        <taxon>Bacteria</taxon>
        <taxon>Bacillati</taxon>
        <taxon>Actinomycetota</taxon>
        <taxon>Actinomycetes</taxon>
        <taxon>Mycobacteriales</taxon>
        <taxon>Tomitella</taxon>
    </lineage>
</organism>
<evidence type="ECO:0000313" key="4">
    <source>
        <dbReference type="Proteomes" id="UP001500839"/>
    </source>
</evidence>
<accession>A0ABP9CNW9</accession>